<evidence type="ECO:0000313" key="2">
    <source>
        <dbReference type="Proteomes" id="UP000751190"/>
    </source>
</evidence>
<organism evidence="1 2">
    <name type="scientific">Diacronema lutheri</name>
    <name type="common">Unicellular marine alga</name>
    <name type="synonym">Monochrysis lutheri</name>
    <dbReference type="NCBI Taxonomy" id="2081491"/>
    <lineage>
        <taxon>Eukaryota</taxon>
        <taxon>Haptista</taxon>
        <taxon>Haptophyta</taxon>
        <taxon>Pavlovophyceae</taxon>
        <taxon>Pavlovales</taxon>
        <taxon>Pavlovaceae</taxon>
        <taxon>Diacronema</taxon>
    </lineage>
</organism>
<protein>
    <submittedName>
        <fullName evidence="1">Uncharacterized protein</fullName>
    </submittedName>
</protein>
<dbReference type="OrthoDB" id="10647558at2759"/>
<dbReference type="EMBL" id="JAGTXO010000020">
    <property type="protein sequence ID" value="KAG8462452.1"/>
    <property type="molecule type" value="Genomic_DNA"/>
</dbReference>
<evidence type="ECO:0000313" key="1">
    <source>
        <dbReference type="EMBL" id="KAG8462452.1"/>
    </source>
</evidence>
<proteinExistence type="predicted"/>
<comment type="caution">
    <text evidence="1">The sequence shown here is derived from an EMBL/GenBank/DDBJ whole genome shotgun (WGS) entry which is preliminary data.</text>
</comment>
<dbReference type="Proteomes" id="UP000751190">
    <property type="component" value="Unassembled WGS sequence"/>
</dbReference>
<keyword evidence="2" id="KW-1185">Reference proteome</keyword>
<gene>
    <name evidence="1" type="ORF">KFE25_010277</name>
</gene>
<name>A0A8J5XJE8_DIALT</name>
<accession>A0A8J5XJE8</accession>
<reference evidence="1" key="1">
    <citation type="submission" date="2021-05" db="EMBL/GenBank/DDBJ databases">
        <title>The genome of the haptophyte Pavlova lutheri (Diacronema luteri, Pavlovales) - a model for lipid biosynthesis in eukaryotic algae.</title>
        <authorList>
            <person name="Hulatt C.J."/>
            <person name="Posewitz M.C."/>
        </authorList>
    </citation>
    <scope>NUCLEOTIDE SEQUENCE</scope>
    <source>
        <strain evidence="1">NIVA-4/92</strain>
    </source>
</reference>
<sequence length="375" mass="41406">MAATDRRKAVPPERAMHTLWAALLSALLVVALALSLRQRQALFGLSTGRPGVESFKYEMACVRHPARAERFDAGGRVGFVFSATDRYAQGMAYRCVAAVESLVRIGGWSGPVYLMASRGRECLDEEHLRRVTGSDNVHVVHDFYTVLRGMADIFPNLPRSFYPGSAKSVKGAMVDIVARLHSTGIDGRVARGAPPDVLIYHDCDKVVAQPACIAQMLRVPLPFGPDKRFYTSHMEPRCFRANNGTGPCGDNLHAGVVAVHRTWSLPLARAWAHAQLVNGKRYDRHTLWAAWNGSRANDGSTKWSMVSLPPVYQDSMWDYELPPSCINHVSGGRCKAAGQKRARAFMRSLCLRARPHEGCPHHGSTDDWCGWDSPS</sequence>
<dbReference type="AlphaFoldDB" id="A0A8J5XJE8"/>